<name>A0A0A8XRG4_ARUDO</name>
<reference evidence="1" key="2">
    <citation type="journal article" date="2015" name="Data Brief">
        <title>Shoot transcriptome of the giant reed, Arundo donax.</title>
        <authorList>
            <person name="Barrero R.A."/>
            <person name="Guerrero F.D."/>
            <person name="Moolhuijzen P."/>
            <person name="Goolsby J.A."/>
            <person name="Tidwell J."/>
            <person name="Bellgard S.E."/>
            <person name="Bellgard M.I."/>
        </authorList>
    </citation>
    <scope>NUCLEOTIDE SEQUENCE</scope>
    <source>
        <tissue evidence="1">Shoot tissue taken approximately 20 cm above the soil surface</tissue>
    </source>
</reference>
<proteinExistence type="predicted"/>
<dbReference type="AlphaFoldDB" id="A0A0A8XRG4"/>
<reference evidence="1" key="1">
    <citation type="submission" date="2014-09" db="EMBL/GenBank/DDBJ databases">
        <authorList>
            <person name="Magalhaes I.L.F."/>
            <person name="Oliveira U."/>
            <person name="Santos F.R."/>
            <person name="Vidigal T.H.D.A."/>
            <person name="Brescovit A.D."/>
            <person name="Santos A.J."/>
        </authorList>
    </citation>
    <scope>NUCLEOTIDE SEQUENCE</scope>
    <source>
        <tissue evidence="1">Shoot tissue taken approximately 20 cm above the soil surface</tissue>
    </source>
</reference>
<protein>
    <submittedName>
        <fullName evidence="1">Uncharacterized protein</fullName>
    </submittedName>
</protein>
<evidence type="ECO:0000313" key="1">
    <source>
        <dbReference type="EMBL" id="JAD16524.1"/>
    </source>
</evidence>
<organism evidence="1">
    <name type="scientific">Arundo donax</name>
    <name type="common">Giant reed</name>
    <name type="synonym">Donax arundinaceus</name>
    <dbReference type="NCBI Taxonomy" id="35708"/>
    <lineage>
        <taxon>Eukaryota</taxon>
        <taxon>Viridiplantae</taxon>
        <taxon>Streptophyta</taxon>
        <taxon>Embryophyta</taxon>
        <taxon>Tracheophyta</taxon>
        <taxon>Spermatophyta</taxon>
        <taxon>Magnoliopsida</taxon>
        <taxon>Liliopsida</taxon>
        <taxon>Poales</taxon>
        <taxon>Poaceae</taxon>
        <taxon>PACMAD clade</taxon>
        <taxon>Arundinoideae</taxon>
        <taxon>Arundineae</taxon>
        <taxon>Arundo</taxon>
    </lineage>
</organism>
<sequence>MIHLTTFNTYPEGVSSLALQVTWAPPKVLIPWLSCHHRSYLCWCLGLLLLALCGSPGL</sequence>
<accession>A0A0A8XRG4</accession>
<dbReference type="EMBL" id="GBRH01281371">
    <property type="protein sequence ID" value="JAD16524.1"/>
    <property type="molecule type" value="Transcribed_RNA"/>
</dbReference>